<dbReference type="PANTHER" id="PTHR28049:SF1">
    <property type="entry name" value="DSC E3 UBIQUITIN LIGASE COMPLEX SUBUNIT 3"/>
    <property type="match status" value="1"/>
</dbReference>
<dbReference type="OrthoDB" id="2556122at2759"/>
<organism evidence="5 6">
    <name type="scientific">Pseudallescheria apiosperma</name>
    <name type="common">Scedosporium apiospermum</name>
    <dbReference type="NCBI Taxonomy" id="563466"/>
    <lineage>
        <taxon>Eukaryota</taxon>
        <taxon>Fungi</taxon>
        <taxon>Dikarya</taxon>
        <taxon>Ascomycota</taxon>
        <taxon>Pezizomycotina</taxon>
        <taxon>Sordariomycetes</taxon>
        <taxon>Hypocreomycetidae</taxon>
        <taxon>Microascales</taxon>
        <taxon>Microascaceae</taxon>
        <taxon>Scedosporium</taxon>
    </lineage>
</organism>
<dbReference type="RefSeq" id="XP_016645850.1">
    <property type="nucleotide sequence ID" value="XM_016783576.1"/>
</dbReference>
<dbReference type="GeneID" id="27719048"/>
<evidence type="ECO:0000313" key="6">
    <source>
        <dbReference type="Proteomes" id="UP000028545"/>
    </source>
</evidence>
<feature type="region of interest" description="Disordered" evidence="1">
    <location>
        <begin position="317"/>
        <end position="340"/>
    </location>
</feature>
<dbReference type="InterPro" id="IPR027417">
    <property type="entry name" value="P-loop_NTPase"/>
</dbReference>
<dbReference type="Pfam" id="PF00071">
    <property type="entry name" value="Ras"/>
    <property type="match status" value="1"/>
</dbReference>
<evidence type="ECO:0000259" key="3">
    <source>
        <dbReference type="Pfam" id="PF10302"/>
    </source>
</evidence>
<feature type="domain" description="DSC E3 ubiquitin ligase complex subunit 3 C-terminal" evidence="4">
    <location>
        <begin position="806"/>
        <end position="936"/>
    </location>
</feature>
<dbReference type="GO" id="GO:0003924">
    <property type="term" value="F:GTPase activity"/>
    <property type="evidence" value="ECO:0007669"/>
    <property type="project" value="InterPro"/>
</dbReference>
<keyword evidence="6" id="KW-1185">Reference proteome</keyword>
<reference evidence="5 6" key="1">
    <citation type="journal article" date="2014" name="Genome Announc.">
        <title>Draft genome sequence of the pathogenic fungus Scedosporium apiospermum.</title>
        <authorList>
            <person name="Vandeputte P."/>
            <person name="Ghamrawi S."/>
            <person name="Rechenmann M."/>
            <person name="Iltis A."/>
            <person name="Giraud S."/>
            <person name="Fleury M."/>
            <person name="Thornton C."/>
            <person name="Delhaes L."/>
            <person name="Meyer W."/>
            <person name="Papon N."/>
            <person name="Bouchara J.P."/>
        </authorList>
    </citation>
    <scope>NUCLEOTIDE SEQUENCE [LARGE SCALE GENOMIC DNA]</scope>
    <source>
        <strain evidence="5 6">IHEM 14462</strain>
    </source>
</reference>
<dbReference type="PRINTS" id="PR00449">
    <property type="entry name" value="RASTRNSFRMNG"/>
</dbReference>
<sequence>MSRWDDQIPMMPDGHQFAHQAAQGECPGEFRAPASPYSPNEDFQPHQGVVQGYYQTQLHEQGFRDGNLAQNQGPGPRFPALQQGPGPSTPNQQQGHNPSMSSQQSCSCSSQPQNPSQSSLHNASQTSHRRVYHHREPAQHHIWPLFSQPSPEERYYAPSPSPHDVAINQGQGQPHLRFCSEGQQQNLGRALRQERFPHLVFPEQDVGQSSRLASDNWAPAHTDSAPPKLHLPPIADAYPSSPNGFDGRVPPPKPQPPPLPPRPRPQRSQVDTLRLAQAMADIFEPVEPGSWELAPLDAPDLTKPLPPLPSSATQVQFVTEQGHSHEKGKERAHSASRRQPIDASTVQDHVLPRPDATPGQITVLGLPVPDDVPEPMPELPAQEYNILLVGEAEIGITSLILTQVNGRWVDAAGKWSLSRLKRMVEKKISHETEMAIDTRRIKVTLWDAPLDKVDTIHLLNTAGWDAVIICSDASFPCTLLGPLRWWAANKDTIRAATCHPLPIHVVALKRDLLVPARHRLSRQHGEFMAASFAATDYSEVSAKKADGVNGLFGDMLRRIYRQRLADWEANIETHRIQAHRARTYKKMWGEEPPAVLLTPASTSSLRTSSSQAPKLQEQPTKNHLSNVHRPVKLSSPSGVFLEPTKTEIITQKQQNFKQQTLHIKMDPPPLLLTIRFSTSHPDLPLDIPSPRTTSLASLKLLIRTSIPTLSRRRLRFIHQGRILKPDSTSLASALDPRNKGKSTPSERIFLNCSIGDVLSPSDLEEEARTSKLPPSDSAAHASSSSSEGQQHQQHDGGAGSTRRRRRGFDRLLDSGFSAGEVNQLRLQFRSIHEARHTPDTMPSHDTLLDMEDAWIDNNGTGQEDTTGEDHLTGGGGGGANAIGDVLDVFLQGIVTGFFMPMASMAWLLREGGLWSKRRQVAVFFGVLVSVIIGLFKTISGEAQ</sequence>
<gene>
    <name evidence="5" type="ORF">SAPIO_CDS0896</name>
</gene>
<keyword evidence="2" id="KW-0812">Transmembrane</keyword>
<keyword evidence="2" id="KW-1133">Transmembrane helix</keyword>
<dbReference type="PANTHER" id="PTHR28049">
    <property type="entry name" value="TRANSMEMBRANE PROTEIN YOR223W"/>
    <property type="match status" value="1"/>
</dbReference>
<dbReference type="GO" id="GO:0005525">
    <property type="term" value="F:GTP binding"/>
    <property type="evidence" value="ECO:0007669"/>
    <property type="project" value="InterPro"/>
</dbReference>
<feature type="domain" description="DSC E3 ubiquitin ligase complex subunit 3 ubiquitin-like" evidence="3">
    <location>
        <begin position="671"/>
        <end position="756"/>
    </location>
</feature>
<evidence type="ECO:0000259" key="4">
    <source>
        <dbReference type="Pfam" id="PF13373"/>
    </source>
</evidence>
<accession>A0A084GFD9</accession>
<feature type="region of interest" description="Disordered" evidence="1">
    <location>
        <begin position="1"/>
        <end position="132"/>
    </location>
</feature>
<feature type="transmembrane region" description="Helical" evidence="2">
    <location>
        <begin position="888"/>
        <end position="908"/>
    </location>
</feature>
<dbReference type="AlphaFoldDB" id="A0A084GFD9"/>
<evidence type="ECO:0000313" key="5">
    <source>
        <dbReference type="EMBL" id="KEZ46051.1"/>
    </source>
</evidence>
<dbReference type="SUPFAM" id="SSF52540">
    <property type="entry name" value="P-loop containing nucleoside triphosphate hydrolases"/>
    <property type="match status" value="1"/>
</dbReference>
<dbReference type="EMBL" id="JOWA01000044">
    <property type="protein sequence ID" value="KEZ46051.1"/>
    <property type="molecule type" value="Genomic_DNA"/>
</dbReference>
<feature type="compositionally biased region" description="Low complexity" evidence="1">
    <location>
        <begin position="775"/>
        <end position="791"/>
    </location>
</feature>
<dbReference type="Proteomes" id="UP000028545">
    <property type="component" value="Unassembled WGS sequence"/>
</dbReference>
<proteinExistence type="predicted"/>
<dbReference type="VEuPathDB" id="FungiDB:SAPIO_CDS0896"/>
<feature type="compositionally biased region" description="Low complexity" evidence="1">
    <location>
        <begin position="598"/>
        <end position="610"/>
    </location>
</feature>
<dbReference type="InterPro" id="IPR019413">
    <property type="entry name" value="Dsc3_ub-like_dom"/>
</dbReference>
<evidence type="ECO:0008006" key="7">
    <source>
        <dbReference type="Google" id="ProtNLM"/>
    </source>
</evidence>
<feature type="region of interest" description="Disordered" evidence="1">
    <location>
        <begin position="762"/>
        <end position="804"/>
    </location>
</feature>
<dbReference type="GO" id="GO:0005783">
    <property type="term" value="C:endoplasmic reticulum"/>
    <property type="evidence" value="ECO:0007669"/>
    <property type="project" value="TreeGrafter"/>
</dbReference>
<dbReference type="Pfam" id="PF10302">
    <property type="entry name" value="Dsc3_N"/>
    <property type="match status" value="1"/>
</dbReference>
<comment type="caution">
    <text evidence="5">The sequence shown here is derived from an EMBL/GenBank/DDBJ whole genome shotgun (WGS) entry which is preliminary data.</text>
</comment>
<feature type="compositionally biased region" description="Pro residues" evidence="1">
    <location>
        <begin position="249"/>
        <end position="263"/>
    </location>
</feature>
<evidence type="ECO:0000256" key="2">
    <source>
        <dbReference type="SAM" id="Phobius"/>
    </source>
</evidence>
<feature type="compositionally biased region" description="Low complexity" evidence="1">
    <location>
        <begin position="97"/>
        <end position="119"/>
    </location>
</feature>
<feature type="region of interest" description="Disordered" evidence="1">
    <location>
        <begin position="598"/>
        <end position="623"/>
    </location>
</feature>
<dbReference type="InterPro" id="IPR001806">
    <property type="entry name" value="Small_GTPase"/>
</dbReference>
<dbReference type="InterPro" id="IPR025390">
    <property type="entry name" value="Dsc3_C"/>
</dbReference>
<dbReference type="HOGENOM" id="CLU_311494_0_0_1"/>
<dbReference type="Gene3D" id="3.40.50.300">
    <property type="entry name" value="P-loop containing nucleotide triphosphate hydrolases"/>
    <property type="match status" value="1"/>
</dbReference>
<protein>
    <recommendedName>
        <fullName evidence="7">Ubiquitin-like domain-containing protein</fullName>
    </recommendedName>
</protein>
<feature type="compositionally biased region" description="Polar residues" evidence="1">
    <location>
        <begin position="611"/>
        <end position="623"/>
    </location>
</feature>
<feature type="compositionally biased region" description="Polar residues" evidence="1">
    <location>
        <begin position="85"/>
        <end position="96"/>
    </location>
</feature>
<keyword evidence="2" id="KW-0472">Membrane</keyword>
<feature type="transmembrane region" description="Helical" evidence="2">
    <location>
        <begin position="920"/>
        <end position="938"/>
    </location>
</feature>
<dbReference type="Pfam" id="PF13373">
    <property type="entry name" value="Dsc3_C"/>
    <property type="match status" value="1"/>
</dbReference>
<feature type="region of interest" description="Disordered" evidence="1">
    <location>
        <begin position="216"/>
        <end position="270"/>
    </location>
</feature>
<feature type="compositionally biased region" description="Basic and acidic residues" evidence="1">
    <location>
        <begin position="322"/>
        <end position="333"/>
    </location>
</feature>
<dbReference type="InterPro" id="IPR045226">
    <property type="entry name" value="Dsc3"/>
</dbReference>
<dbReference type="KEGG" id="sapo:SAPIO_CDS0896"/>
<name>A0A084GFD9_PSEDA</name>
<dbReference type="GO" id="GO:0044695">
    <property type="term" value="C:Dsc E3 ubiquitin ligase complex"/>
    <property type="evidence" value="ECO:0007669"/>
    <property type="project" value="InterPro"/>
</dbReference>
<evidence type="ECO:0000256" key="1">
    <source>
        <dbReference type="SAM" id="MobiDB-lite"/>
    </source>
</evidence>